<dbReference type="AlphaFoldDB" id="A0A6L2N926"/>
<dbReference type="EMBL" id="BKCJ010008199">
    <property type="protein sequence ID" value="GEU81054.1"/>
    <property type="molecule type" value="Genomic_DNA"/>
</dbReference>
<sequence length="96" mass="10856">MDIVPSCRLRDLLEALILILPMQFGDLHSRCSGLAQNIENSHCIAMMEAVNGAKDLNVSVTVPAIEESRSGMYKEFRFGRQKAAHDTYEWTQSERN</sequence>
<evidence type="ECO:0000313" key="1">
    <source>
        <dbReference type="EMBL" id="GEU81054.1"/>
    </source>
</evidence>
<reference evidence="1" key="1">
    <citation type="journal article" date="2019" name="Sci. Rep.">
        <title>Draft genome of Tanacetum cinerariifolium, the natural source of mosquito coil.</title>
        <authorList>
            <person name="Yamashiro T."/>
            <person name="Shiraishi A."/>
            <person name="Satake H."/>
            <person name="Nakayama K."/>
        </authorList>
    </citation>
    <scope>NUCLEOTIDE SEQUENCE</scope>
</reference>
<gene>
    <name evidence="1" type="ORF">Tci_053032</name>
</gene>
<name>A0A6L2N926_TANCI</name>
<comment type="caution">
    <text evidence="1">The sequence shown here is derived from an EMBL/GenBank/DDBJ whole genome shotgun (WGS) entry which is preliminary data.</text>
</comment>
<organism evidence="1">
    <name type="scientific">Tanacetum cinerariifolium</name>
    <name type="common">Dalmatian daisy</name>
    <name type="synonym">Chrysanthemum cinerariifolium</name>
    <dbReference type="NCBI Taxonomy" id="118510"/>
    <lineage>
        <taxon>Eukaryota</taxon>
        <taxon>Viridiplantae</taxon>
        <taxon>Streptophyta</taxon>
        <taxon>Embryophyta</taxon>
        <taxon>Tracheophyta</taxon>
        <taxon>Spermatophyta</taxon>
        <taxon>Magnoliopsida</taxon>
        <taxon>eudicotyledons</taxon>
        <taxon>Gunneridae</taxon>
        <taxon>Pentapetalae</taxon>
        <taxon>asterids</taxon>
        <taxon>campanulids</taxon>
        <taxon>Asterales</taxon>
        <taxon>Asteraceae</taxon>
        <taxon>Asteroideae</taxon>
        <taxon>Anthemideae</taxon>
        <taxon>Anthemidinae</taxon>
        <taxon>Tanacetum</taxon>
    </lineage>
</organism>
<proteinExistence type="predicted"/>
<protein>
    <submittedName>
        <fullName evidence="1">3-hydroxy-3-methylglutaryl-coenzyme A reductase 1</fullName>
    </submittedName>
</protein>
<accession>A0A6L2N926</accession>